<evidence type="ECO:0000256" key="2">
    <source>
        <dbReference type="ARBA" id="ARBA00022603"/>
    </source>
</evidence>
<evidence type="ECO:0000256" key="1">
    <source>
        <dbReference type="ARBA" id="ARBA00001947"/>
    </source>
</evidence>
<organism evidence="8 9">
    <name type="scientific">Mammaliicoccus sciuri</name>
    <name type="common">Staphylococcus sciuri</name>
    <dbReference type="NCBI Taxonomy" id="1296"/>
    <lineage>
        <taxon>Bacteria</taxon>
        <taxon>Bacillati</taxon>
        <taxon>Bacillota</taxon>
        <taxon>Bacilli</taxon>
        <taxon>Bacillales</taxon>
        <taxon>Staphylococcaceae</taxon>
        <taxon>Mammaliicoccus</taxon>
    </lineage>
</organism>
<dbReference type="GO" id="GO:0043565">
    <property type="term" value="F:sequence-specific DNA binding"/>
    <property type="evidence" value="ECO:0007669"/>
    <property type="project" value="InterPro"/>
</dbReference>
<dbReference type="InterPro" id="IPR018060">
    <property type="entry name" value="HTH_AraC"/>
</dbReference>
<dbReference type="GO" id="GO:0008168">
    <property type="term" value="F:methyltransferase activity"/>
    <property type="evidence" value="ECO:0007669"/>
    <property type="project" value="UniProtKB-KW"/>
</dbReference>
<dbReference type="InterPro" id="IPR004026">
    <property type="entry name" value="Ada_DNA_repair_Zn-bd"/>
</dbReference>
<comment type="cofactor">
    <cofactor evidence="1">
        <name>Zn(2+)</name>
        <dbReference type="ChEBI" id="CHEBI:29105"/>
    </cofactor>
</comment>
<dbReference type="GO" id="GO:0032259">
    <property type="term" value="P:methylation"/>
    <property type="evidence" value="ECO:0007669"/>
    <property type="project" value="UniProtKB-KW"/>
</dbReference>
<keyword evidence="2" id="KW-0489">Methyltransferase</keyword>
<keyword evidence="2" id="KW-0808">Transferase</keyword>
<dbReference type="PROSITE" id="PS01124">
    <property type="entry name" value="HTH_ARAC_FAMILY_2"/>
    <property type="match status" value="1"/>
</dbReference>
<evidence type="ECO:0000256" key="3">
    <source>
        <dbReference type="ARBA" id="ARBA00023015"/>
    </source>
</evidence>
<keyword evidence="5" id="KW-0010">Activator</keyword>
<dbReference type="InterPro" id="IPR016220">
    <property type="entry name" value="Me-P-triester_DNA_alkyl-Trfase"/>
</dbReference>
<dbReference type="Pfam" id="PF12833">
    <property type="entry name" value="HTH_18"/>
    <property type="match status" value="1"/>
</dbReference>
<evidence type="ECO:0000256" key="5">
    <source>
        <dbReference type="ARBA" id="ARBA00023159"/>
    </source>
</evidence>
<sequence>MYLTEKRWQDIKTNNKLANDDFVYAVKTTMIFCKPSCNAKLPNKENVSIYRDYHEAIDNGYRPCKKCNPTGQLLEDEEWVLQIKNFVHRYYHLNLTLDEICNQCHGSKFHLSRLFKQVTQQTIMQYLHEIRIEKSIALLNENIMTVEDISRKVGYKTTSHYIKIFKQFYFMTPLQFRKRRERDRNLI</sequence>
<dbReference type="SMART" id="SM00342">
    <property type="entry name" value="HTH_ARAC"/>
    <property type="match status" value="1"/>
</dbReference>
<dbReference type="SUPFAM" id="SSF46689">
    <property type="entry name" value="Homeodomain-like"/>
    <property type="match status" value="2"/>
</dbReference>
<dbReference type="PANTHER" id="PTHR43280:SF28">
    <property type="entry name" value="HTH-TYPE TRANSCRIPTIONAL ACTIVATOR RHAS"/>
    <property type="match status" value="1"/>
</dbReference>
<dbReference type="PIRSF" id="PIRSF000408">
    <property type="entry name" value="Alkyltransferas_AdaA"/>
    <property type="match status" value="1"/>
</dbReference>
<feature type="domain" description="HTH araC/xylS-type" evidence="7">
    <location>
        <begin position="81"/>
        <end position="179"/>
    </location>
</feature>
<evidence type="ECO:0000259" key="7">
    <source>
        <dbReference type="PROSITE" id="PS01124"/>
    </source>
</evidence>
<dbReference type="GO" id="GO:0006281">
    <property type="term" value="P:DNA repair"/>
    <property type="evidence" value="ECO:0007669"/>
    <property type="project" value="InterPro"/>
</dbReference>
<comment type="caution">
    <text evidence="8">The sequence shown here is derived from an EMBL/GenBank/DDBJ whole genome shotgun (WGS) entry which is preliminary data.</text>
</comment>
<dbReference type="SUPFAM" id="SSF57884">
    <property type="entry name" value="Ada DNA repair protein, N-terminal domain (N-Ada 10)"/>
    <property type="match status" value="1"/>
</dbReference>
<dbReference type="GO" id="GO:0008270">
    <property type="term" value="F:zinc ion binding"/>
    <property type="evidence" value="ECO:0007669"/>
    <property type="project" value="InterPro"/>
</dbReference>
<protein>
    <submittedName>
        <fullName evidence="8">AraC family transcriptional regulator</fullName>
    </submittedName>
</protein>
<keyword evidence="6" id="KW-0804">Transcription</keyword>
<dbReference type="EMBL" id="JANILD010000005">
    <property type="protein sequence ID" value="MCQ9304112.1"/>
    <property type="molecule type" value="Genomic_DNA"/>
</dbReference>
<dbReference type="PANTHER" id="PTHR43280">
    <property type="entry name" value="ARAC-FAMILY TRANSCRIPTIONAL REGULATOR"/>
    <property type="match status" value="1"/>
</dbReference>
<dbReference type="Gene3D" id="3.40.10.10">
    <property type="entry name" value="DNA Methylphosphotriester Repair Domain"/>
    <property type="match status" value="1"/>
</dbReference>
<evidence type="ECO:0000256" key="6">
    <source>
        <dbReference type="ARBA" id="ARBA00023163"/>
    </source>
</evidence>
<keyword evidence="4" id="KW-0238">DNA-binding</keyword>
<name>A0AAW5LPI0_MAMSC</name>
<dbReference type="Proteomes" id="UP001204068">
    <property type="component" value="Unassembled WGS sequence"/>
</dbReference>
<dbReference type="InterPro" id="IPR035451">
    <property type="entry name" value="Ada-like_dom_sf"/>
</dbReference>
<reference evidence="8" key="1">
    <citation type="submission" date="2022-07" db="EMBL/GenBank/DDBJ databases">
        <title>Bacterial species isolated from the porcine tonsil microbiota.</title>
        <authorList>
            <person name="Oliveira I.M.F."/>
        </authorList>
    </citation>
    <scope>NUCLEOTIDE SEQUENCE</scope>
    <source>
        <strain evidence="8">8QC2O2</strain>
    </source>
</reference>
<evidence type="ECO:0000256" key="4">
    <source>
        <dbReference type="ARBA" id="ARBA00023125"/>
    </source>
</evidence>
<dbReference type="RefSeq" id="WP_096791353.1">
    <property type="nucleotide sequence ID" value="NZ_CP064868.1"/>
</dbReference>
<keyword evidence="3" id="KW-0805">Transcription regulation</keyword>
<dbReference type="AlphaFoldDB" id="A0AAW5LPI0"/>
<dbReference type="Gene3D" id="1.10.10.60">
    <property type="entry name" value="Homeodomain-like"/>
    <property type="match status" value="2"/>
</dbReference>
<dbReference type="InterPro" id="IPR009057">
    <property type="entry name" value="Homeodomain-like_sf"/>
</dbReference>
<evidence type="ECO:0000313" key="9">
    <source>
        <dbReference type="Proteomes" id="UP001204068"/>
    </source>
</evidence>
<dbReference type="GO" id="GO:0003700">
    <property type="term" value="F:DNA-binding transcription factor activity"/>
    <property type="evidence" value="ECO:0007669"/>
    <property type="project" value="InterPro"/>
</dbReference>
<gene>
    <name evidence="8" type="ORF">NQ032_10925</name>
</gene>
<proteinExistence type="predicted"/>
<dbReference type="Pfam" id="PF02805">
    <property type="entry name" value="Ada_Zn_binding"/>
    <property type="match status" value="1"/>
</dbReference>
<accession>A0AAW5LPI0</accession>
<evidence type="ECO:0000313" key="8">
    <source>
        <dbReference type="EMBL" id="MCQ9304112.1"/>
    </source>
</evidence>